<name>A0A285BAQ2_9ENTR</name>
<dbReference type="EMBL" id="FZTC01000046">
    <property type="protein sequence ID" value="SNU37965.1"/>
    <property type="molecule type" value="Genomic_DNA"/>
</dbReference>
<organism evidence="1 2">
    <name type="scientific">Klebsiella grimontii</name>
    <dbReference type="NCBI Taxonomy" id="2058152"/>
    <lineage>
        <taxon>Bacteria</taxon>
        <taxon>Pseudomonadati</taxon>
        <taxon>Pseudomonadota</taxon>
        <taxon>Gammaproteobacteria</taxon>
        <taxon>Enterobacterales</taxon>
        <taxon>Enterobacteriaceae</taxon>
        <taxon>Klebsiella/Raoultella group</taxon>
        <taxon>Klebsiella</taxon>
    </lineage>
</organism>
<accession>A0A285BAQ2</accession>
<dbReference type="AlphaFoldDB" id="A0A285BAQ2"/>
<sequence>MVLKDHGGTPTMLTQGRAAAELTEFAGDTAASGRDESIETTEQGRLACARETKQHGELTTPKCNRGIA</sequence>
<evidence type="ECO:0000313" key="1">
    <source>
        <dbReference type="EMBL" id="SNU37965.1"/>
    </source>
</evidence>
<protein>
    <submittedName>
        <fullName evidence="1">Uncharacterized protein</fullName>
    </submittedName>
</protein>
<gene>
    <name evidence="1" type="ORF">KOSB73_500006</name>
</gene>
<reference evidence="2" key="1">
    <citation type="submission" date="2017-08" db="EMBL/GenBank/DDBJ databases">
        <authorList>
            <person name="Brisse S."/>
        </authorList>
    </citation>
    <scope>NUCLEOTIDE SEQUENCE [LARGE SCALE GENOMIC DNA]</scope>
    <source>
        <strain evidence="2">06D021</strain>
    </source>
</reference>
<evidence type="ECO:0000313" key="2">
    <source>
        <dbReference type="Proteomes" id="UP000220639"/>
    </source>
</evidence>
<proteinExistence type="predicted"/>
<dbReference type="Proteomes" id="UP000220639">
    <property type="component" value="Unassembled WGS sequence"/>
</dbReference>